<dbReference type="EMBL" id="AANZ01000026">
    <property type="protein sequence ID" value="EAQ77949.1"/>
    <property type="molecule type" value="Genomic_DNA"/>
</dbReference>
<evidence type="ECO:0000256" key="2">
    <source>
        <dbReference type="SAM" id="Phobius"/>
    </source>
</evidence>
<feature type="region of interest" description="Disordered" evidence="1">
    <location>
        <begin position="1"/>
        <end position="41"/>
    </location>
</feature>
<feature type="transmembrane region" description="Helical" evidence="2">
    <location>
        <begin position="61"/>
        <end position="83"/>
    </location>
</feature>
<dbReference type="STRING" id="314230.DSM3645_27261"/>
<protein>
    <submittedName>
        <fullName evidence="3">Uncharacterized protein</fullName>
    </submittedName>
</protein>
<evidence type="ECO:0000313" key="3">
    <source>
        <dbReference type="EMBL" id="EAQ77949.1"/>
    </source>
</evidence>
<dbReference type="RefSeq" id="WP_002653345.1">
    <property type="nucleotide sequence ID" value="NZ_CH672376.1"/>
</dbReference>
<name>A4A002_9BACT</name>
<evidence type="ECO:0000313" key="4">
    <source>
        <dbReference type="Proteomes" id="UP000004358"/>
    </source>
</evidence>
<feature type="transmembrane region" description="Helical" evidence="2">
    <location>
        <begin position="130"/>
        <end position="156"/>
    </location>
</feature>
<keyword evidence="2" id="KW-0472">Membrane</keyword>
<dbReference type="HOGENOM" id="CLU_1623947_0_0_0"/>
<accession>A4A002</accession>
<sequence length="163" mass="17800">MAKDNRPLRLGDIARPELGAGEANPFAENTGPPPEDEPKFAEGETYRVGDYETTVGHRGGFLLLIGLAAICSSLGLLTMAYFYVDDRELLLLMQPFVALLFGLPSWLLGRNDLRAMQLGAMEQGGQVKTRIAMVCGMIATASVAILFLWFIFAMFASRLGIKI</sequence>
<keyword evidence="2" id="KW-1133">Transmembrane helix</keyword>
<feature type="transmembrane region" description="Helical" evidence="2">
    <location>
        <begin position="89"/>
        <end position="109"/>
    </location>
</feature>
<keyword evidence="2" id="KW-0812">Transmembrane</keyword>
<gene>
    <name evidence="3" type="ORF">DSM3645_27261</name>
</gene>
<feature type="compositionally biased region" description="Basic and acidic residues" evidence="1">
    <location>
        <begin position="1"/>
        <end position="15"/>
    </location>
</feature>
<reference evidence="3 4" key="1">
    <citation type="submission" date="2006-02" db="EMBL/GenBank/DDBJ databases">
        <authorList>
            <person name="Amann R."/>
            <person name="Ferriera S."/>
            <person name="Johnson J."/>
            <person name="Kravitz S."/>
            <person name="Halpern A."/>
            <person name="Remington K."/>
            <person name="Beeson K."/>
            <person name="Tran B."/>
            <person name="Rogers Y.-H."/>
            <person name="Friedman R."/>
            <person name="Venter J.C."/>
        </authorList>
    </citation>
    <scope>NUCLEOTIDE SEQUENCE [LARGE SCALE GENOMIC DNA]</scope>
    <source>
        <strain evidence="3 4">DSM 3645</strain>
    </source>
</reference>
<proteinExistence type="predicted"/>
<dbReference type="OrthoDB" id="285644at2"/>
<dbReference type="Proteomes" id="UP000004358">
    <property type="component" value="Unassembled WGS sequence"/>
</dbReference>
<dbReference type="AlphaFoldDB" id="A4A002"/>
<comment type="caution">
    <text evidence="3">The sequence shown here is derived from an EMBL/GenBank/DDBJ whole genome shotgun (WGS) entry which is preliminary data.</text>
</comment>
<organism evidence="3 4">
    <name type="scientific">Blastopirellula marina DSM 3645</name>
    <dbReference type="NCBI Taxonomy" id="314230"/>
    <lineage>
        <taxon>Bacteria</taxon>
        <taxon>Pseudomonadati</taxon>
        <taxon>Planctomycetota</taxon>
        <taxon>Planctomycetia</taxon>
        <taxon>Pirellulales</taxon>
        <taxon>Pirellulaceae</taxon>
        <taxon>Blastopirellula</taxon>
    </lineage>
</organism>
<evidence type="ECO:0000256" key="1">
    <source>
        <dbReference type="SAM" id="MobiDB-lite"/>
    </source>
</evidence>